<keyword evidence="3" id="KW-0645">Protease</keyword>
<dbReference type="Proteomes" id="UP001225596">
    <property type="component" value="Unassembled WGS sequence"/>
</dbReference>
<dbReference type="NCBIfam" id="TIGR00666">
    <property type="entry name" value="PBP4"/>
    <property type="match status" value="1"/>
</dbReference>
<dbReference type="SUPFAM" id="SSF56601">
    <property type="entry name" value="beta-lactamase/transpeptidase-like"/>
    <property type="match status" value="1"/>
</dbReference>
<dbReference type="PANTHER" id="PTHR30023">
    <property type="entry name" value="D-ALANYL-D-ALANINE CARBOXYPEPTIDASE"/>
    <property type="match status" value="1"/>
</dbReference>
<sequence>MTACATVKPPRAQELPQGVAESLERLAIPPEAASIYVQEVESGKLMAAFNSSTPFNPASTMKLVTTNAALELLGPTFSWKTQVYVNGVVQGDVLNGDLIVKGNGDPKLMPEHLWMFLRQIRAKGIREIRGSLQLDRSVFEQGWHDAAAFDGDPLKPYNAGPDALLLNYKSLTLRFLPNGMNGSARVLMEPNLVDYTVTAPALVNGDCGDWKGKLQPQFHAGGMVFPGTYSLSCGEKIWHVHPYTLSHSQYFAAVFRQMWNDMGGSILGPTTDGLLPASAQLIAEWQSAALPEIIRDINKYSNNVMARQLLYTLGAASGAIPATAQSGADAIRAWLASKGMDASGVVIENGSGLSRNERISAGTLGRMLTLAYRSPLMPELISSMPLVGYDGSMRRRLQNHSVAGHAHIKTGSLIDVRSIAGYVLAMSGKRYAVVSIINHPNAPVAQEAHDALLQWVYEQG</sequence>
<keyword evidence="4" id="KW-1185">Reference proteome</keyword>
<evidence type="ECO:0000313" key="4">
    <source>
        <dbReference type="Proteomes" id="UP001225596"/>
    </source>
</evidence>
<gene>
    <name evidence="3" type="primary">dacB</name>
    <name evidence="3" type="ORF">Q8A64_06030</name>
</gene>
<reference evidence="3 4" key="1">
    <citation type="submission" date="2023-08" db="EMBL/GenBank/DDBJ databases">
        <title>Oxalobacteraceae gen .nov., isolated from river sludge outside the plant.</title>
        <authorList>
            <person name="Zhao S.Y."/>
        </authorList>
    </citation>
    <scope>NUCLEOTIDE SEQUENCE [LARGE SCALE GENOMIC DNA]</scope>
    <source>
        <strain evidence="3 4">R-40</strain>
    </source>
</reference>
<dbReference type="Gene3D" id="3.50.80.20">
    <property type="entry name" value="D-Ala-D-Ala carboxypeptidase C, peptidase S13"/>
    <property type="match status" value="1"/>
</dbReference>
<dbReference type="InterPro" id="IPR012338">
    <property type="entry name" value="Beta-lactam/transpept-like"/>
</dbReference>
<organism evidence="3 4">
    <name type="scientific">Keguizhuia sedimenti</name>
    <dbReference type="NCBI Taxonomy" id="3064264"/>
    <lineage>
        <taxon>Bacteria</taxon>
        <taxon>Pseudomonadati</taxon>
        <taxon>Pseudomonadota</taxon>
        <taxon>Betaproteobacteria</taxon>
        <taxon>Burkholderiales</taxon>
        <taxon>Oxalobacteraceae</taxon>
        <taxon>Keguizhuia</taxon>
    </lineage>
</organism>
<proteinExistence type="inferred from homology"/>
<dbReference type="PANTHER" id="PTHR30023:SF0">
    <property type="entry name" value="PENICILLIN-SENSITIVE CARBOXYPEPTIDASE A"/>
    <property type="match status" value="1"/>
</dbReference>
<keyword evidence="2 3" id="KW-0378">Hydrolase</keyword>
<dbReference type="GO" id="GO:0009002">
    <property type="term" value="F:serine-type D-Ala-D-Ala carboxypeptidase activity"/>
    <property type="evidence" value="ECO:0007669"/>
    <property type="project" value="UniProtKB-EC"/>
</dbReference>
<dbReference type="InterPro" id="IPR000667">
    <property type="entry name" value="Peptidase_S13"/>
</dbReference>
<evidence type="ECO:0000256" key="1">
    <source>
        <dbReference type="ARBA" id="ARBA00006096"/>
    </source>
</evidence>
<comment type="caution">
    <text evidence="3">The sequence shown here is derived from an EMBL/GenBank/DDBJ whole genome shotgun (WGS) entry which is preliminary data.</text>
</comment>
<dbReference type="PRINTS" id="PR00922">
    <property type="entry name" value="DADACBPTASE3"/>
</dbReference>
<dbReference type="EC" id="3.4.16.4" evidence="3"/>
<dbReference type="RefSeq" id="WP_338435887.1">
    <property type="nucleotide sequence ID" value="NZ_JAUYVH010000002.1"/>
</dbReference>
<dbReference type="Pfam" id="PF02113">
    <property type="entry name" value="Peptidase_S13"/>
    <property type="match status" value="1"/>
</dbReference>
<dbReference type="EMBL" id="JAUYVH010000002">
    <property type="protein sequence ID" value="MDQ9169967.1"/>
    <property type="molecule type" value="Genomic_DNA"/>
</dbReference>
<comment type="similarity">
    <text evidence="1">Belongs to the peptidase S13 family.</text>
</comment>
<evidence type="ECO:0000256" key="2">
    <source>
        <dbReference type="ARBA" id="ARBA00022801"/>
    </source>
</evidence>
<name>A0ABU1BLU9_9BURK</name>
<protein>
    <submittedName>
        <fullName evidence="3">D-alanyl-D-alanine carboxypeptidase/D-alanyl-D-alanine-endopeptidase</fullName>
        <ecNumber evidence="3">3.4.16.4</ecNumber>
    </submittedName>
</protein>
<evidence type="ECO:0000313" key="3">
    <source>
        <dbReference type="EMBL" id="MDQ9169967.1"/>
    </source>
</evidence>
<dbReference type="Gene3D" id="3.40.710.10">
    <property type="entry name" value="DD-peptidase/beta-lactamase superfamily"/>
    <property type="match status" value="1"/>
</dbReference>
<accession>A0ABU1BLU9</accession>
<keyword evidence="3" id="KW-0121">Carboxypeptidase</keyword>